<dbReference type="RefSeq" id="WP_161885194.1">
    <property type="nucleotide sequence ID" value="NZ_CP017146.1"/>
</dbReference>
<feature type="region of interest" description="Disordered" evidence="1">
    <location>
        <begin position="1"/>
        <end position="98"/>
    </location>
</feature>
<reference evidence="2 3" key="1">
    <citation type="submission" date="2016-09" db="EMBL/GenBank/DDBJ databases">
        <title>Complete genome sequence of microbes from the polar regions.</title>
        <authorList>
            <person name="Liao L."/>
            <person name="Chen B."/>
        </authorList>
    </citation>
    <scope>NUCLEOTIDE SEQUENCE [LARGE SCALE GENOMIC DNA]</scope>
    <source>
        <strain evidence="2 3">ZS314</strain>
    </source>
</reference>
<evidence type="ECO:0000256" key="1">
    <source>
        <dbReference type="SAM" id="MobiDB-lite"/>
    </source>
</evidence>
<organism evidence="2 3">
    <name type="scientific">Marisediminicola antarctica</name>
    <dbReference type="NCBI Taxonomy" id="674079"/>
    <lineage>
        <taxon>Bacteria</taxon>
        <taxon>Bacillati</taxon>
        <taxon>Actinomycetota</taxon>
        <taxon>Actinomycetes</taxon>
        <taxon>Micrococcales</taxon>
        <taxon>Microbacteriaceae</taxon>
        <taxon>Marisediminicola</taxon>
    </lineage>
</organism>
<evidence type="ECO:0000313" key="3">
    <source>
        <dbReference type="Proteomes" id="UP000464507"/>
    </source>
</evidence>
<sequence length="98" mass="10261">MSNHNWDENVGDVTEAGIVDETAPEGERTVGSGRTDGLDERALLVEGSLSPGTTAHGNPSDSDEHESDHARLASAGPSQHNPNALILGNRVTTADDME</sequence>
<keyword evidence="3" id="KW-1185">Reference proteome</keyword>
<dbReference type="Proteomes" id="UP000464507">
    <property type="component" value="Chromosome"/>
</dbReference>
<dbReference type="KEGG" id="mant:BHD05_03445"/>
<accession>A0A7L5AEL9</accession>
<name>A0A7L5AEL9_9MICO</name>
<evidence type="ECO:0000313" key="2">
    <source>
        <dbReference type="EMBL" id="QHO68833.1"/>
    </source>
</evidence>
<dbReference type="OrthoDB" id="9921774at2"/>
<protein>
    <submittedName>
        <fullName evidence="2">Uncharacterized protein</fullName>
    </submittedName>
</protein>
<proteinExistence type="predicted"/>
<dbReference type="EMBL" id="CP017146">
    <property type="protein sequence ID" value="QHO68833.1"/>
    <property type="molecule type" value="Genomic_DNA"/>
</dbReference>
<feature type="compositionally biased region" description="Polar residues" evidence="1">
    <location>
        <begin position="50"/>
        <end position="60"/>
    </location>
</feature>
<gene>
    <name evidence="2" type="ORF">BHD05_03445</name>
</gene>
<dbReference type="AlphaFoldDB" id="A0A7L5AEL9"/>